<dbReference type="PROSITE" id="PS50082">
    <property type="entry name" value="WD_REPEATS_2"/>
    <property type="match status" value="3"/>
</dbReference>
<feature type="compositionally biased region" description="Low complexity" evidence="4">
    <location>
        <begin position="704"/>
        <end position="716"/>
    </location>
</feature>
<keyword evidence="2" id="KW-0677">Repeat</keyword>
<organism evidence="5 6">
    <name type="scientific">Cyphellophora attinorum</name>
    <dbReference type="NCBI Taxonomy" id="1664694"/>
    <lineage>
        <taxon>Eukaryota</taxon>
        <taxon>Fungi</taxon>
        <taxon>Dikarya</taxon>
        <taxon>Ascomycota</taxon>
        <taxon>Pezizomycotina</taxon>
        <taxon>Eurotiomycetes</taxon>
        <taxon>Chaetothyriomycetidae</taxon>
        <taxon>Chaetothyriales</taxon>
        <taxon>Cyphellophoraceae</taxon>
        <taxon>Cyphellophora</taxon>
    </lineage>
</organism>
<dbReference type="SMART" id="SM00320">
    <property type="entry name" value="WD40"/>
    <property type="match status" value="5"/>
</dbReference>
<dbReference type="VEuPathDB" id="FungiDB:AB675_10945"/>
<dbReference type="AlphaFoldDB" id="A0A0N0NI80"/>
<dbReference type="OrthoDB" id="1932312at2759"/>
<evidence type="ECO:0000256" key="3">
    <source>
        <dbReference type="PROSITE-ProRule" id="PRU00221"/>
    </source>
</evidence>
<feature type="compositionally biased region" description="Polar residues" evidence="4">
    <location>
        <begin position="541"/>
        <end position="553"/>
    </location>
</feature>
<comment type="caution">
    <text evidence="5">The sequence shown here is derived from an EMBL/GenBank/DDBJ whole genome shotgun (WGS) entry which is preliminary data.</text>
</comment>
<evidence type="ECO:0000313" key="6">
    <source>
        <dbReference type="Proteomes" id="UP000038010"/>
    </source>
</evidence>
<dbReference type="GeneID" id="28731630"/>
<evidence type="ECO:0000313" key="5">
    <source>
        <dbReference type="EMBL" id="KPI35531.1"/>
    </source>
</evidence>
<feature type="region of interest" description="Disordered" evidence="4">
    <location>
        <begin position="89"/>
        <end position="116"/>
    </location>
</feature>
<feature type="compositionally biased region" description="Polar residues" evidence="4">
    <location>
        <begin position="686"/>
        <end position="696"/>
    </location>
</feature>
<dbReference type="RefSeq" id="XP_017995494.1">
    <property type="nucleotide sequence ID" value="XM_018139750.1"/>
</dbReference>
<dbReference type="Proteomes" id="UP000038010">
    <property type="component" value="Unassembled WGS sequence"/>
</dbReference>
<dbReference type="PROSITE" id="PS50294">
    <property type="entry name" value="WD_REPEATS_REGION"/>
    <property type="match status" value="2"/>
</dbReference>
<evidence type="ECO:0000256" key="1">
    <source>
        <dbReference type="ARBA" id="ARBA00022574"/>
    </source>
</evidence>
<dbReference type="STRING" id="1664694.A0A0N0NI80"/>
<feature type="compositionally biased region" description="Basic and acidic residues" evidence="4">
    <location>
        <begin position="91"/>
        <end position="116"/>
    </location>
</feature>
<evidence type="ECO:0000256" key="4">
    <source>
        <dbReference type="SAM" id="MobiDB-lite"/>
    </source>
</evidence>
<dbReference type="SUPFAM" id="SSF50978">
    <property type="entry name" value="WD40 repeat-like"/>
    <property type="match status" value="1"/>
</dbReference>
<proteinExistence type="predicted"/>
<reference evidence="5 6" key="1">
    <citation type="submission" date="2015-06" db="EMBL/GenBank/DDBJ databases">
        <title>Draft genome of the ant-associated black yeast Phialophora attae CBS 131958.</title>
        <authorList>
            <person name="Moreno L.F."/>
            <person name="Stielow B.J."/>
            <person name="de Hoog S."/>
            <person name="Vicente V.A."/>
            <person name="Weiss V.A."/>
            <person name="de Vries M."/>
            <person name="Cruz L.M."/>
            <person name="Souza E.M."/>
        </authorList>
    </citation>
    <scope>NUCLEOTIDE SEQUENCE [LARGE SCALE GENOMIC DNA]</scope>
    <source>
        <strain evidence="5 6">CBS 131958</strain>
    </source>
</reference>
<dbReference type="InterPro" id="IPR040324">
    <property type="entry name" value="WDR44/Dgr2"/>
</dbReference>
<protein>
    <submittedName>
        <fullName evidence="5">Putative WD repeat-containing protein</fullName>
    </submittedName>
</protein>
<keyword evidence="6" id="KW-1185">Reference proteome</keyword>
<feature type="region of interest" description="Disordered" evidence="4">
    <location>
        <begin position="541"/>
        <end position="571"/>
    </location>
</feature>
<feature type="repeat" description="WD" evidence="3">
    <location>
        <begin position="263"/>
        <end position="303"/>
    </location>
</feature>
<dbReference type="Gene3D" id="2.130.10.10">
    <property type="entry name" value="YVTN repeat-like/Quinoprotein amine dehydrogenase"/>
    <property type="match status" value="1"/>
</dbReference>
<sequence length="944" mass="103449">MNPVSPQLEQHDVLSPIDPISRQIFERTTSRQNHSPTAANASSGNFATVLTKSAEGVGDLRRIDTSASSRISTGKDKKKGVSFLSRIMGSKKRDEEAEEVRDQISEISDNRSSGHDVEVFSDPVGFIPRFPAPPKYIKVKAQNRKQRDFDRLFLAQVLLEEKKKARTKPPSIDTKIHGINEVPQEPEKPPGRNKSNAIWAAEFSRDGKYLAAAGQDMKLRVWQVLSTPEERAADEQAAVDGSDDGNNVRLNAPVFRQKLIREYDGHTSSILDLSWSKNNFLLSSSMDKTVRLYHVTREECLCAFKHNDFVTSISFHPRDDRFFLAGSLDSRIRLWSIPDKTVAYMQQTPDMVTAVAFTPDGKTSIAGCLNGICILHDTEGLKPHSQIHVKSARGKNSKGSKVTGIDTIAIARLNGPPDVKLLITSNDSRIRMYNMKDRNLEIKFRGHENTCSQIRATFSDDGKFVVCGSEDKKVYVWPTGSLERPDSDKRPMEVFEAHSSIVTLALMVSTKTKRTLAQSGDPLYDLCNPPPVTLVSRAESVISSKAPTMQSGGSDAGERKSSSPKRAPESPAYLARHAHAGGHIFITADYTGQIKVFRQDCAYQKRRTESWDSNSARKMLARSGSVRRSSIGSSVHRASLNIDAKNNRSADRILSWRNSISVNGSTNGNTVVTSTSESNFREVLSESPSRDTSPSRKWSHRLSLRSSPRRTSLSNSVNAKTNKDPSPLIGSASNSANIAVSLAPPQTPDSAQNSFHSAKSPITHALSKPPLTRADESNTSGVSSVATSLQEITTNPTNHEIPHDTGNSLFLIDGQSFQAWDMEHNVLPMVQRLPRTPGLLGENGERFAAERDGRVGGGGDYLDARGGGEREQLVRGNSYGSREGSVLSQLSSEIGSAENEEQEEVGEEGGESEVACKNCGNTTFKATMGTRGHRLRCRGCGTAM</sequence>
<feature type="region of interest" description="Disordered" evidence="4">
    <location>
        <begin position="762"/>
        <end position="787"/>
    </location>
</feature>
<dbReference type="PANTHER" id="PTHR14221:SF0">
    <property type="entry name" value="WD REPEAT-CONTAINING PROTEIN 44"/>
    <property type="match status" value="1"/>
</dbReference>
<dbReference type="InterPro" id="IPR036322">
    <property type="entry name" value="WD40_repeat_dom_sf"/>
</dbReference>
<feature type="compositionally biased region" description="Acidic residues" evidence="4">
    <location>
        <begin position="898"/>
        <end position="911"/>
    </location>
</feature>
<name>A0A0N0NI80_9EURO</name>
<dbReference type="InterPro" id="IPR015943">
    <property type="entry name" value="WD40/YVTN_repeat-like_dom_sf"/>
</dbReference>
<dbReference type="Pfam" id="PF00400">
    <property type="entry name" value="WD40"/>
    <property type="match status" value="4"/>
</dbReference>
<feature type="repeat" description="WD" evidence="3">
    <location>
        <begin position="191"/>
        <end position="232"/>
    </location>
</feature>
<dbReference type="EMBL" id="LFJN01000039">
    <property type="protein sequence ID" value="KPI35531.1"/>
    <property type="molecule type" value="Genomic_DNA"/>
</dbReference>
<dbReference type="InterPro" id="IPR001680">
    <property type="entry name" value="WD40_rpt"/>
</dbReference>
<keyword evidence="1 3" id="KW-0853">WD repeat</keyword>
<feature type="region of interest" description="Disordered" evidence="4">
    <location>
        <begin position="891"/>
        <end position="913"/>
    </location>
</feature>
<accession>A0A0N0NI80</accession>
<feature type="region of interest" description="Disordered" evidence="4">
    <location>
        <begin position="682"/>
        <end position="732"/>
    </location>
</feature>
<feature type="compositionally biased region" description="Polar residues" evidence="4">
    <location>
        <begin position="777"/>
        <end position="787"/>
    </location>
</feature>
<evidence type="ECO:0000256" key="2">
    <source>
        <dbReference type="ARBA" id="ARBA00022737"/>
    </source>
</evidence>
<feature type="repeat" description="WD" evidence="3">
    <location>
        <begin position="303"/>
        <end position="345"/>
    </location>
</feature>
<dbReference type="PANTHER" id="PTHR14221">
    <property type="entry name" value="WD REPEAT DOMAIN 44"/>
    <property type="match status" value="1"/>
</dbReference>
<gene>
    <name evidence="5" type="ORF">AB675_10945</name>
</gene>